<dbReference type="NCBIfam" id="TIGR04086">
    <property type="entry name" value="TIGR04086_membr"/>
    <property type="match status" value="1"/>
</dbReference>
<organism evidence="2">
    <name type="scientific">Desulfitobacterium hafniense</name>
    <name type="common">Desulfitobacterium frappieri</name>
    <dbReference type="NCBI Taxonomy" id="49338"/>
    <lineage>
        <taxon>Bacteria</taxon>
        <taxon>Bacillati</taxon>
        <taxon>Bacillota</taxon>
        <taxon>Clostridia</taxon>
        <taxon>Eubacteriales</taxon>
        <taxon>Desulfitobacteriaceae</taxon>
        <taxon>Desulfitobacterium</taxon>
    </lineage>
</organism>
<protein>
    <recommendedName>
        <fullName evidence="3">TIGR04086 family membrane protein</fullName>
    </recommendedName>
</protein>
<evidence type="ECO:0000313" key="2">
    <source>
        <dbReference type="EMBL" id="CDX01899.1"/>
    </source>
</evidence>
<gene>
    <name evidence="2" type="ORF">DPCES_2012</name>
</gene>
<keyword evidence="1" id="KW-0472">Membrane</keyword>
<feature type="transmembrane region" description="Helical" evidence="1">
    <location>
        <begin position="42"/>
        <end position="61"/>
    </location>
</feature>
<accession>A0A098AZ46</accession>
<dbReference type="InterPro" id="IPR023804">
    <property type="entry name" value="DUF3792_TM"/>
</dbReference>
<sequence>MPKSFHFGLVFKGILLAAGIALLISLIFGLVLTLTPLQESSLVYNIILGMSVFLAAAITTYRAGMKGLFYGISIGAGFLLLLLLLFTVLSPDTPSWLNFGEKSIIILAAGAAGGIIGVVARG</sequence>
<dbReference type="AlphaFoldDB" id="A0A098AZ46"/>
<dbReference type="Pfam" id="PF12670">
    <property type="entry name" value="DUF3792"/>
    <property type="match status" value="1"/>
</dbReference>
<keyword evidence="1" id="KW-1133">Transmembrane helix</keyword>
<keyword evidence="1" id="KW-0812">Transmembrane</keyword>
<dbReference type="EMBL" id="LK996017">
    <property type="protein sequence ID" value="CDX01899.1"/>
    <property type="molecule type" value="Genomic_DNA"/>
</dbReference>
<feature type="transmembrane region" description="Helical" evidence="1">
    <location>
        <begin position="103"/>
        <end position="120"/>
    </location>
</feature>
<reference evidence="2" key="1">
    <citation type="submission" date="2014-07" db="EMBL/GenBank/DDBJ databases">
        <authorList>
            <person name="Hornung V.Bastian."/>
        </authorList>
    </citation>
    <scope>NUCLEOTIDE SEQUENCE</scope>
    <source>
        <strain evidence="2">PCE-S</strain>
    </source>
</reference>
<evidence type="ECO:0000256" key="1">
    <source>
        <dbReference type="SAM" id="Phobius"/>
    </source>
</evidence>
<dbReference type="PATRIC" id="fig|49338.4.peg.2166"/>
<feature type="transmembrane region" description="Helical" evidence="1">
    <location>
        <begin position="7"/>
        <end position="30"/>
    </location>
</feature>
<evidence type="ECO:0008006" key="3">
    <source>
        <dbReference type="Google" id="ProtNLM"/>
    </source>
</evidence>
<dbReference type="RefSeq" id="WP_018211550.1">
    <property type="nucleotide sequence ID" value="NZ_LK996017.1"/>
</dbReference>
<proteinExistence type="predicted"/>
<name>A0A098AZ46_DESHA</name>
<feature type="transmembrane region" description="Helical" evidence="1">
    <location>
        <begin position="68"/>
        <end position="91"/>
    </location>
</feature>